<keyword evidence="5" id="KW-1185">Reference proteome</keyword>
<comment type="similarity">
    <text evidence="1">Belongs to the LDH2/MDH2 oxidoreductase family.</text>
</comment>
<evidence type="ECO:0000313" key="6">
    <source>
        <dbReference type="Proteomes" id="UP000325785"/>
    </source>
</evidence>
<dbReference type="PANTHER" id="PTHR11091:SF0">
    <property type="entry name" value="MALATE DEHYDROGENASE"/>
    <property type="match status" value="1"/>
</dbReference>
<gene>
    <name evidence="4" type="primary">yjmC</name>
    <name evidence="4" type="ORF">RIdsm_00994</name>
    <name evidence="3" type="ORF">XM52_22275</name>
</gene>
<accession>A0A0T5P3N0</accession>
<keyword evidence="2 4" id="KW-0560">Oxidoreductase</keyword>
<evidence type="ECO:0000313" key="4">
    <source>
        <dbReference type="EMBL" id="QEW25209.1"/>
    </source>
</evidence>
<dbReference type="SUPFAM" id="SSF89733">
    <property type="entry name" value="L-sulfolactate dehydrogenase-like"/>
    <property type="match status" value="1"/>
</dbReference>
<dbReference type="Gene3D" id="3.30.1370.60">
    <property type="entry name" value="Hypothetical oxidoreductase yiak, domain 2"/>
    <property type="match status" value="1"/>
</dbReference>
<dbReference type="EMBL" id="CP031598">
    <property type="protein sequence ID" value="QEW25209.1"/>
    <property type="molecule type" value="Genomic_DNA"/>
</dbReference>
<dbReference type="GO" id="GO:0016491">
    <property type="term" value="F:oxidoreductase activity"/>
    <property type="evidence" value="ECO:0007669"/>
    <property type="project" value="UniProtKB-KW"/>
</dbReference>
<dbReference type="EC" id="1.1.1.-" evidence="4"/>
<dbReference type="InterPro" id="IPR043144">
    <property type="entry name" value="Mal/L-sulf/L-lact_DH-like_ah"/>
</dbReference>
<name>A0A0T5P3N0_9RHOB</name>
<sequence length="374" mass="39053">MSEDKQDTLYDAQSVRRQAAEVLSAWGMGPENVALTAEAMLDCDLRGIGTHGISLLALYEKWREGGNFNLGADDRVLNDGLGYASIDAQGGLGFPVSVRAVDLACEKAREVGVAAVTVNNSRHFGAAGYYARRGAEQGMIVLVASSTKVVCVVPPGAGESVLGTNPLAYGVPRQGTHPIVFDMATSTAAGNKIRLFQLTGDPVPEGWVVDGEGATVTDPEVAAEIVYGNRAGGLTPLGSTPQMGAFKGYGLALLGHFLGGTLAGGAFTGARGDAAPKGDNIGHFFLALDPEKFRGLTEFHTDLDIVDDTLRATPPVDPDRPVLLPGDVEKALSDRRLVEGVPLSSELVAHLRRIAQSAGAEFVLSPVTQSTESA</sequence>
<protein>
    <submittedName>
        <fullName evidence="4">Putative oxidoreductase YjmC</fullName>
        <ecNumber evidence="4">1.1.1.-</ecNumber>
    </submittedName>
</protein>
<evidence type="ECO:0000256" key="1">
    <source>
        <dbReference type="ARBA" id="ARBA00006056"/>
    </source>
</evidence>
<dbReference type="KEGG" id="rid:RIdsm_00994"/>
<reference evidence="4 6" key="2">
    <citation type="submission" date="2018-08" db="EMBL/GenBank/DDBJ databases">
        <title>Genetic Globetrotter - A new plasmid hitch-hiking vast phylogenetic and geographic distances.</title>
        <authorList>
            <person name="Vollmers J."/>
            <person name="Petersen J."/>
        </authorList>
    </citation>
    <scope>NUCLEOTIDE SEQUENCE [LARGE SCALE GENOMIC DNA]</scope>
    <source>
        <strain evidence="4 6">DSM 26383</strain>
    </source>
</reference>
<dbReference type="Gene3D" id="1.10.1530.10">
    <property type="match status" value="1"/>
</dbReference>
<proteinExistence type="inferred from homology"/>
<dbReference type="OrthoDB" id="9811519at2"/>
<dbReference type="EMBL" id="LAXI01000019">
    <property type="protein sequence ID" value="KRS15783.1"/>
    <property type="molecule type" value="Genomic_DNA"/>
</dbReference>
<dbReference type="InterPro" id="IPR043143">
    <property type="entry name" value="Mal/L-sulf/L-lact_DH-like_NADP"/>
</dbReference>
<organism evidence="3 5">
    <name type="scientific">Roseovarius indicus</name>
    <dbReference type="NCBI Taxonomy" id="540747"/>
    <lineage>
        <taxon>Bacteria</taxon>
        <taxon>Pseudomonadati</taxon>
        <taxon>Pseudomonadota</taxon>
        <taxon>Alphaproteobacteria</taxon>
        <taxon>Rhodobacterales</taxon>
        <taxon>Roseobacteraceae</taxon>
        <taxon>Roseovarius</taxon>
    </lineage>
</organism>
<reference evidence="3 5" key="1">
    <citation type="submission" date="2015-04" db="EMBL/GenBank/DDBJ databases">
        <title>The draft genome sequence of Roseovarius indicus B108T.</title>
        <authorList>
            <person name="Li G."/>
            <person name="Lai Q."/>
            <person name="Shao Z."/>
            <person name="Yan P."/>
        </authorList>
    </citation>
    <scope>NUCLEOTIDE SEQUENCE [LARGE SCALE GENOMIC DNA]</scope>
    <source>
        <strain evidence="3 5">B108</strain>
    </source>
</reference>
<dbReference type="InterPro" id="IPR003767">
    <property type="entry name" value="Malate/L-lactate_DH-like"/>
</dbReference>
<dbReference type="InterPro" id="IPR036111">
    <property type="entry name" value="Mal/L-sulfo/L-lacto_DH-like_sf"/>
</dbReference>
<dbReference type="RefSeq" id="WP_057819715.1">
    <property type="nucleotide sequence ID" value="NZ_CP031598.1"/>
</dbReference>
<dbReference type="Pfam" id="PF02615">
    <property type="entry name" value="Ldh_2"/>
    <property type="match status" value="1"/>
</dbReference>
<evidence type="ECO:0000313" key="5">
    <source>
        <dbReference type="Proteomes" id="UP000051401"/>
    </source>
</evidence>
<dbReference type="Proteomes" id="UP000325785">
    <property type="component" value="Chromosome"/>
</dbReference>
<dbReference type="Proteomes" id="UP000051401">
    <property type="component" value="Unassembled WGS sequence"/>
</dbReference>
<dbReference type="PATRIC" id="fig|540747.5.peg.2235"/>
<dbReference type="PANTHER" id="PTHR11091">
    <property type="entry name" value="OXIDOREDUCTASE-RELATED"/>
    <property type="match status" value="1"/>
</dbReference>
<evidence type="ECO:0000256" key="2">
    <source>
        <dbReference type="ARBA" id="ARBA00023002"/>
    </source>
</evidence>
<dbReference type="STRING" id="540747.SAMN04488031_10696"/>
<dbReference type="AlphaFoldDB" id="A0A0T5P3N0"/>
<evidence type="ECO:0000313" key="3">
    <source>
        <dbReference type="EMBL" id="KRS15783.1"/>
    </source>
</evidence>